<evidence type="ECO:0000313" key="2">
    <source>
        <dbReference type="EMBL" id="KAJ3132161.1"/>
    </source>
</evidence>
<feature type="compositionally biased region" description="Gly residues" evidence="1">
    <location>
        <begin position="855"/>
        <end position="864"/>
    </location>
</feature>
<dbReference type="Proteomes" id="UP001211907">
    <property type="component" value="Unassembled WGS sequence"/>
</dbReference>
<feature type="compositionally biased region" description="Low complexity" evidence="1">
    <location>
        <begin position="840"/>
        <end position="854"/>
    </location>
</feature>
<feature type="compositionally biased region" description="Polar residues" evidence="1">
    <location>
        <begin position="778"/>
        <end position="816"/>
    </location>
</feature>
<protein>
    <submittedName>
        <fullName evidence="2">Uncharacterized protein</fullName>
    </submittedName>
</protein>
<name>A0AAD5T6F2_9FUNG</name>
<feature type="region of interest" description="Disordered" evidence="1">
    <location>
        <begin position="562"/>
        <end position="636"/>
    </location>
</feature>
<reference evidence="2" key="1">
    <citation type="submission" date="2020-05" db="EMBL/GenBank/DDBJ databases">
        <title>Phylogenomic resolution of chytrid fungi.</title>
        <authorList>
            <person name="Stajich J.E."/>
            <person name="Amses K."/>
            <person name="Simmons R."/>
            <person name="Seto K."/>
            <person name="Myers J."/>
            <person name="Bonds A."/>
            <person name="Quandt C.A."/>
            <person name="Barry K."/>
            <person name="Liu P."/>
            <person name="Grigoriev I."/>
            <person name="Longcore J.E."/>
            <person name="James T.Y."/>
        </authorList>
    </citation>
    <scope>NUCLEOTIDE SEQUENCE</scope>
    <source>
        <strain evidence="2">JEL0513</strain>
    </source>
</reference>
<feature type="region of interest" description="Disordered" evidence="1">
    <location>
        <begin position="762"/>
        <end position="864"/>
    </location>
</feature>
<comment type="caution">
    <text evidence="2">The sequence shown here is derived from an EMBL/GenBank/DDBJ whole genome shotgun (WGS) entry which is preliminary data.</text>
</comment>
<proteinExistence type="predicted"/>
<dbReference type="EMBL" id="JADGJH010000261">
    <property type="protein sequence ID" value="KAJ3132161.1"/>
    <property type="molecule type" value="Genomic_DNA"/>
</dbReference>
<feature type="compositionally biased region" description="Low complexity" evidence="1">
    <location>
        <begin position="762"/>
        <end position="777"/>
    </location>
</feature>
<dbReference type="AlphaFoldDB" id="A0AAD5T6F2"/>
<feature type="compositionally biased region" description="Pro residues" evidence="1">
    <location>
        <begin position="719"/>
        <end position="729"/>
    </location>
</feature>
<feature type="region of interest" description="Disordered" evidence="1">
    <location>
        <begin position="115"/>
        <end position="149"/>
    </location>
</feature>
<feature type="compositionally biased region" description="Polar residues" evidence="1">
    <location>
        <begin position="613"/>
        <end position="636"/>
    </location>
</feature>
<keyword evidence="3" id="KW-1185">Reference proteome</keyword>
<feature type="region of interest" description="Disordered" evidence="1">
    <location>
        <begin position="14"/>
        <end position="34"/>
    </location>
</feature>
<feature type="compositionally biased region" description="Polar residues" evidence="1">
    <location>
        <begin position="587"/>
        <end position="606"/>
    </location>
</feature>
<evidence type="ECO:0000256" key="1">
    <source>
        <dbReference type="SAM" id="MobiDB-lite"/>
    </source>
</evidence>
<accession>A0AAD5T6F2</accession>
<feature type="region of interest" description="Disordered" evidence="1">
    <location>
        <begin position="712"/>
        <end position="733"/>
    </location>
</feature>
<gene>
    <name evidence="2" type="ORF">HK100_005593</name>
</gene>
<evidence type="ECO:0000313" key="3">
    <source>
        <dbReference type="Proteomes" id="UP001211907"/>
    </source>
</evidence>
<feature type="compositionally biased region" description="Basic and acidic residues" evidence="1">
    <location>
        <begin position="825"/>
        <end position="836"/>
    </location>
</feature>
<organism evidence="2 3">
    <name type="scientific">Physocladia obscura</name>
    <dbReference type="NCBI Taxonomy" id="109957"/>
    <lineage>
        <taxon>Eukaryota</taxon>
        <taxon>Fungi</taxon>
        <taxon>Fungi incertae sedis</taxon>
        <taxon>Chytridiomycota</taxon>
        <taxon>Chytridiomycota incertae sedis</taxon>
        <taxon>Chytridiomycetes</taxon>
        <taxon>Chytridiales</taxon>
        <taxon>Chytriomycetaceae</taxon>
        <taxon>Physocladia</taxon>
    </lineage>
</organism>
<feature type="compositionally biased region" description="Polar residues" evidence="1">
    <location>
        <begin position="140"/>
        <end position="149"/>
    </location>
</feature>
<sequence length="930" mass="100682">MSNKLDDLLKDLGMSLDEFGGDDNDTAAPLPARSATNRSTAYNLEEDMVQFLESFGDDNIDGFGNSPTISVAAENNNAGIAYPPNQLDERLLENTDGATDSIELTPMAHARSSVTGEMLSESFQESMEEQRQQEDDSDSAIKSTVHGSNNNHLENINVVADESTVDVGEPHIETLEETIQEIKVADTEMANNSQSITASETLVSESAQVVVISREVSEYQTEEINAALEEETVPNAPKVFKDEIVQIISEDLVSETEAVGLSRQQNVLESTNSSFDENIVAVEAEEGSTAVINQTENLAVTETIDVAETFDVTLSHVFIVKEEKQEGVEVEQISGSQIIALGSESSDDSVIEVSKDEEAQIETILDFVYEIVDSTQFKDETDAPTDVEIPELLQQITTDDFQTSISEKAKSQEETEVYATQLGPQESTFVTAESQQNQTPMVSVAESQYAMWIEETKSQQETAVTDFENYEQPIQESAATIYELPTVRSKSQEFSPEFVIFGLQNNEAIVEDNFSADNNTVLVGDSQDADTIIEIPATIEDPAPIIKISAITVIAATVPIEDPSNSPPPVPSKSSSPIPQTVVIGPRSSSVARRSNETELLTPTKSPSRERALSSTQSDVDLEYNNNHTPTSSGSELDNDIQVQIIRIKGQIERTRILINEQLRLRNMQPLLPGQLTLPAPAPVQMQGLQESVRGSKKRDSLISNVLQRVTSVTSLGPSSPPSPAPPATPTQAEEIRAMREKLEAARKEVAEKMAVNQALLAAQQQQQQQRQQQQQQTPHNRSNSLKQLPTRPTTISQPESATAHQNEPTSPTNVGNGEFPGVHKSIEINKKDKNGGGETSSITSGKSGKSGKSTAGGGWGGFFGRKSSVKLRTAGEESAKSPAPTVPAVADPSVAVAVAKKKKNINPDALINNPSMMMYGGGMGGGFRY</sequence>